<evidence type="ECO:0000313" key="2">
    <source>
        <dbReference type="EMBL" id="QDU82967.1"/>
    </source>
</evidence>
<dbReference type="InterPro" id="IPR036390">
    <property type="entry name" value="WH_DNA-bd_sf"/>
</dbReference>
<dbReference type="InterPro" id="IPR007432">
    <property type="entry name" value="DUF480"/>
</dbReference>
<dbReference type="Proteomes" id="UP000319342">
    <property type="component" value="Chromosome"/>
</dbReference>
<evidence type="ECO:0000256" key="1">
    <source>
        <dbReference type="HAMAP-Rule" id="MF_01584"/>
    </source>
</evidence>
<dbReference type="AlphaFoldDB" id="A0A518CUR4"/>
<name>A0A518CUR4_9BACT</name>
<protein>
    <submittedName>
        <fullName evidence="2">Uncharacterized protein</fullName>
    </submittedName>
</protein>
<dbReference type="PANTHER" id="PTHR38768:SF1">
    <property type="entry name" value="UPF0502 PROTEIN YCEH"/>
    <property type="match status" value="1"/>
</dbReference>
<reference evidence="2 3" key="1">
    <citation type="submission" date="2019-02" db="EMBL/GenBank/DDBJ databases">
        <title>Deep-cultivation of Planctomycetes and their phenomic and genomic characterization uncovers novel biology.</title>
        <authorList>
            <person name="Wiegand S."/>
            <person name="Jogler M."/>
            <person name="Boedeker C."/>
            <person name="Pinto D."/>
            <person name="Vollmers J."/>
            <person name="Rivas-Marin E."/>
            <person name="Kohn T."/>
            <person name="Peeters S.H."/>
            <person name="Heuer A."/>
            <person name="Rast P."/>
            <person name="Oberbeckmann S."/>
            <person name="Bunk B."/>
            <person name="Jeske O."/>
            <person name="Meyerdierks A."/>
            <person name="Storesund J.E."/>
            <person name="Kallscheuer N."/>
            <person name="Luecker S."/>
            <person name="Lage O.M."/>
            <person name="Pohl T."/>
            <person name="Merkel B.J."/>
            <person name="Hornburger P."/>
            <person name="Mueller R.-W."/>
            <person name="Bruemmer F."/>
            <person name="Labrenz M."/>
            <person name="Spormann A.M."/>
            <person name="Op den Camp H."/>
            <person name="Overmann J."/>
            <person name="Amann R."/>
            <person name="Jetten M.S.M."/>
            <person name="Mascher T."/>
            <person name="Medema M.H."/>
            <person name="Devos D.P."/>
            <person name="Kaster A.-K."/>
            <person name="Ovreas L."/>
            <person name="Rohde M."/>
            <person name="Galperin M.Y."/>
            <person name="Jogler C."/>
        </authorList>
    </citation>
    <scope>NUCLEOTIDE SEQUENCE [LARGE SCALE GENOMIC DNA]</scope>
    <source>
        <strain evidence="2 3">Pla163</strain>
    </source>
</reference>
<comment type="similarity">
    <text evidence="1">Belongs to the UPF0502 family.</text>
</comment>
<dbReference type="SUPFAM" id="SSF46785">
    <property type="entry name" value="Winged helix' DNA-binding domain"/>
    <property type="match status" value="2"/>
</dbReference>
<sequence length="238" mass="25294">MPALAIDAIEARLLGVLIEKETTTPDAYPLTLNALQNGANQKSNRDPQTTLTSSEITSGIERLRRKSLISTSHTSGARVEKYKHIAGSTWGLSAQELAVLAELMLRGAQQPGELRGRASRMTKIETLPELDAVLDSLRARGFVQRLEPLPGTRAARWDQIVAAAPGQEVAHRADEAGSAGPGRTSIAEGALPIERPHVAVPTQAAAVAATPAPDLPARVAALESEVAELRRLLDDLTS</sequence>
<dbReference type="Pfam" id="PF04337">
    <property type="entry name" value="DUF480"/>
    <property type="match status" value="1"/>
</dbReference>
<keyword evidence="3" id="KW-1185">Reference proteome</keyword>
<dbReference type="EMBL" id="CP036290">
    <property type="protein sequence ID" value="QDU82967.1"/>
    <property type="molecule type" value="Genomic_DNA"/>
</dbReference>
<dbReference type="InterPro" id="IPR036388">
    <property type="entry name" value="WH-like_DNA-bd_sf"/>
</dbReference>
<organism evidence="2 3">
    <name type="scientific">Rohdeia mirabilis</name>
    <dbReference type="NCBI Taxonomy" id="2528008"/>
    <lineage>
        <taxon>Bacteria</taxon>
        <taxon>Pseudomonadati</taxon>
        <taxon>Planctomycetota</taxon>
        <taxon>Planctomycetia</taxon>
        <taxon>Planctomycetia incertae sedis</taxon>
        <taxon>Rohdeia</taxon>
    </lineage>
</organism>
<dbReference type="Gene3D" id="1.10.10.10">
    <property type="entry name" value="Winged helix-like DNA-binding domain superfamily/Winged helix DNA-binding domain"/>
    <property type="match status" value="2"/>
</dbReference>
<dbReference type="RefSeq" id="WP_419186149.1">
    <property type="nucleotide sequence ID" value="NZ_CP036290.1"/>
</dbReference>
<gene>
    <name evidence="2" type="ORF">Pla163_00620</name>
</gene>
<accession>A0A518CUR4</accession>
<proteinExistence type="inferred from homology"/>
<dbReference type="HAMAP" id="MF_01584">
    <property type="entry name" value="UPF0502"/>
    <property type="match status" value="1"/>
</dbReference>
<evidence type="ECO:0000313" key="3">
    <source>
        <dbReference type="Proteomes" id="UP000319342"/>
    </source>
</evidence>
<dbReference type="PANTHER" id="PTHR38768">
    <property type="entry name" value="UPF0502 PROTEIN YCEH"/>
    <property type="match status" value="1"/>
</dbReference>